<dbReference type="OrthoDB" id="10693695at2759"/>
<organism evidence="1">
    <name type="scientific">Dichomitus squalens</name>
    <dbReference type="NCBI Taxonomy" id="114155"/>
    <lineage>
        <taxon>Eukaryota</taxon>
        <taxon>Fungi</taxon>
        <taxon>Dikarya</taxon>
        <taxon>Basidiomycota</taxon>
        <taxon>Agaricomycotina</taxon>
        <taxon>Agaricomycetes</taxon>
        <taxon>Polyporales</taxon>
        <taxon>Polyporaceae</taxon>
        <taxon>Dichomitus</taxon>
    </lineage>
</organism>
<protein>
    <submittedName>
        <fullName evidence="1">Uncharacterized protein</fullName>
    </submittedName>
</protein>
<name>A0A4V2K136_9APHY</name>
<evidence type="ECO:0000313" key="1">
    <source>
        <dbReference type="EMBL" id="TBU31263.1"/>
    </source>
</evidence>
<dbReference type="Proteomes" id="UP000292957">
    <property type="component" value="Unassembled WGS sequence"/>
</dbReference>
<accession>A0A4V2K136</accession>
<dbReference type="AlphaFoldDB" id="A0A4V2K136"/>
<sequence length="112" mass="12189">MVAGGCGRRANAFPVKSPVRDGRLGLYCRVGAAHCKVEPRTTCIGTWEDVAEPSLSSEVRVTEHCCVLVNAQIREHSTKATSRLSISLGGRYTLTCESSVLRNECGEHTRIK</sequence>
<reference evidence="1" key="1">
    <citation type="submission" date="2019-01" db="EMBL/GenBank/DDBJ databases">
        <title>Draft genome sequences of three monokaryotic isolates of the white-rot basidiomycete fungus Dichomitus squalens.</title>
        <authorList>
            <consortium name="DOE Joint Genome Institute"/>
            <person name="Lopez S.C."/>
            <person name="Andreopoulos B."/>
            <person name="Pangilinan J."/>
            <person name="Lipzen A."/>
            <person name="Riley R."/>
            <person name="Ahrendt S."/>
            <person name="Ng V."/>
            <person name="Barry K."/>
            <person name="Daum C."/>
            <person name="Grigoriev I.V."/>
            <person name="Hilden K.S."/>
            <person name="Makela M.R."/>
            <person name="de Vries R.P."/>
        </authorList>
    </citation>
    <scope>NUCLEOTIDE SEQUENCE [LARGE SCALE GENOMIC DNA]</scope>
    <source>
        <strain evidence="1">OM18370.1</strain>
    </source>
</reference>
<proteinExistence type="predicted"/>
<gene>
    <name evidence="1" type="ORF">BD311DRAFT_133475</name>
</gene>
<dbReference type="EMBL" id="ML143400">
    <property type="protein sequence ID" value="TBU31263.1"/>
    <property type="molecule type" value="Genomic_DNA"/>
</dbReference>